<dbReference type="Pfam" id="PF04264">
    <property type="entry name" value="YceI"/>
    <property type="match status" value="1"/>
</dbReference>
<evidence type="ECO:0000259" key="1">
    <source>
        <dbReference type="Pfam" id="PF04264"/>
    </source>
</evidence>
<dbReference type="SUPFAM" id="SSF101874">
    <property type="entry name" value="YceI-like"/>
    <property type="match status" value="1"/>
</dbReference>
<proteinExistence type="predicted"/>
<dbReference type="InterPro" id="IPR007372">
    <property type="entry name" value="Lipid/polyisoprenoid-bd_YceI"/>
</dbReference>
<dbReference type="RefSeq" id="WP_302038738.1">
    <property type="nucleotide sequence ID" value="NZ_JAUKPO010000009.1"/>
</dbReference>
<sequence length="214" mass="24207">MNPIHFAMSCLLLFIPQGILPAHLLPYNAPVEQSYRVILSDESKLSIVGRTNISQFTCKYTQTIEPDVLDVYVRQEKDGLVFSNAFILLQTMYFKAGPSQMNQDLQTFLKVKEYPTATIRLLKLRLTKAQLADSQLQKAMSEMEITLAGVTKTYEIPVSISRNGEERLLSGGLELNICDFNLEPPVVMMGMIRVKEAVKVNFMLRACIEKNIIN</sequence>
<dbReference type="Proteomes" id="UP001168528">
    <property type="component" value="Unassembled WGS sequence"/>
</dbReference>
<feature type="domain" description="Lipid/polyisoprenoid-binding YceI-like" evidence="1">
    <location>
        <begin position="92"/>
        <end position="205"/>
    </location>
</feature>
<organism evidence="2 3">
    <name type="scientific">Rhodocytophaga aerolata</name>
    <dbReference type="NCBI Taxonomy" id="455078"/>
    <lineage>
        <taxon>Bacteria</taxon>
        <taxon>Pseudomonadati</taxon>
        <taxon>Bacteroidota</taxon>
        <taxon>Cytophagia</taxon>
        <taxon>Cytophagales</taxon>
        <taxon>Rhodocytophagaceae</taxon>
        <taxon>Rhodocytophaga</taxon>
    </lineage>
</organism>
<name>A0ABT8R751_9BACT</name>
<reference evidence="2" key="1">
    <citation type="submission" date="2023-07" db="EMBL/GenBank/DDBJ databases">
        <title>The genome sequence of Rhodocytophaga aerolata KACC 12507.</title>
        <authorList>
            <person name="Zhang X."/>
        </authorList>
    </citation>
    <scope>NUCLEOTIDE SEQUENCE</scope>
    <source>
        <strain evidence="2">KACC 12507</strain>
    </source>
</reference>
<evidence type="ECO:0000313" key="3">
    <source>
        <dbReference type="Proteomes" id="UP001168528"/>
    </source>
</evidence>
<comment type="caution">
    <text evidence="2">The sequence shown here is derived from an EMBL/GenBank/DDBJ whole genome shotgun (WGS) entry which is preliminary data.</text>
</comment>
<protein>
    <submittedName>
        <fullName evidence="2">YceI family protein</fullName>
    </submittedName>
</protein>
<accession>A0ABT8R751</accession>
<dbReference type="Gene3D" id="2.40.128.110">
    <property type="entry name" value="Lipid/polyisoprenoid-binding, YceI-like"/>
    <property type="match status" value="1"/>
</dbReference>
<keyword evidence="3" id="KW-1185">Reference proteome</keyword>
<evidence type="ECO:0000313" key="2">
    <source>
        <dbReference type="EMBL" id="MDO1447933.1"/>
    </source>
</evidence>
<gene>
    <name evidence="2" type="ORF">Q0590_16800</name>
</gene>
<dbReference type="InterPro" id="IPR036761">
    <property type="entry name" value="TTHA0802/YceI-like_sf"/>
</dbReference>
<dbReference type="EMBL" id="JAUKPO010000009">
    <property type="protein sequence ID" value="MDO1447933.1"/>
    <property type="molecule type" value="Genomic_DNA"/>
</dbReference>